<organism evidence="1">
    <name type="scientific">Siphoviridae sp. ctNLX12</name>
    <dbReference type="NCBI Taxonomy" id="2825469"/>
    <lineage>
        <taxon>Viruses</taxon>
        <taxon>Duplodnaviria</taxon>
        <taxon>Heunggongvirae</taxon>
        <taxon>Uroviricota</taxon>
        <taxon>Caudoviricetes</taxon>
    </lineage>
</organism>
<dbReference type="EMBL" id="BK016068">
    <property type="protein sequence ID" value="DAF92604.1"/>
    <property type="molecule type" value="Genomic_DNA"/>
</dbReference>
<protein>
    <submittedName>
        <fullName evidence="1">Uncharacterized protein</fullName>
    </submittedName>
</protein>
<reference evidence="1" key="1">
    <citation type="journal article" date="2021" name="Proc. Natl. Acad. Sci. U.S.A.">
        <title>A Catalog of Tens of Thousands of Viruses from Human Metagenomes Reveals Hidden Associations with Chronic Diseases.</title>
        <authorList>
            <person name="Tisza M.J."/>
            <person name="Buck C.B."/>
        </authorList>
    </citation>
    <scope>NUCLEOTIDE SEQUENCE</scope>
    <source>
        <strain evidence="1">CtNLX12</strain>
    </source>
</reference>
<name>A0A8S5UDT3_9CAUD</name>
<proteinExistence type="predicted"/>
<sequence length="55" mass="6037">MTYDIKADFNGQAVRRVAYGDLQVWLIVNQLSRDGCKNICMSERGTSGGGKDGKI</sequence>
<accession>A0A8S5UDT3</accession>
<evidence type="ECO:0000313" key="1">
    <source>
        <dbReference type="EMBL" id="DAF92604.1"/>
    </source>
</evidence>